<evidence type="ECO:0000313" key="2">
    <source>
        <dbReference type="EMBL" id="CUU03344.1"/>
    </source>
</evidence>
<dbReference type="RefSeq" id="WP_140944502.1">
    <property type="nucleotide sequence ID" value="NZ_FAOO01000004.1"/>
</dbReference>
<name>A0A0S4MWI9_9BACT</name>
<sequence length="157" mass="18124">MRIRSLLNKDREKIKDILSATDMFTDEEINVAMELIDEFLEKGEASGYEIYTAVNEDDESIGYICFGKRPLTIATYDIYWIAVDPCYQGNGIGKSLIKFTEQKIKEKGGMLILVETSSQEKYQRTISFYNACGYTEVARIRDFYKPTDDLIIFAKYI</sequence>
<proteinExistence type="predicted"/>
<reference evidence="3" key="1">
    <citation type="submission" date="2015-11" db="EMBL/GenBank/DDBJ databases">
        <authorList>
            <person name="Varghese N."/>
        </authorList>
    </citation>
    <scope>NUCLEOTIDE SEQUENCE [LARGE SCALE GENOMIC DNA]</scope>
</reference>
<gene>
    <name evidence="2" type="ORF">JGI1_00714</name>
</gene>
<dbReference type="PROSITE" id="PS51186">
    <property type="entry name" value="GNAT"/>
    <property type="match status" value="1"/>
</dbReference>
<evidence type="ECO:0000313" key="3">
    <source>
        <dbReference type="Proteomes" id="UP000320623"/>
    </source>
</evidence>
<dbReference type="InterPro" id="IPR000182">
    <property type="entry name" value="GNAT_dom"/>
</dbReference>
<feature type="domain" description="N-acetyltransferase" evidence="1">
    <location>
        <begin position="1"/>
        <end position="157"/>
    </location>
</feature>
<dbReference type="CDD" id="cd04301">
    <property type="entry name" value="NAT_SF"/>
    <property type="match status" value="1"/>
</dbReference>
<organism evidence="2 3">
    <name type="scientific">Candidatus Thermokryptus mobilis</name>
    <dbReference type="NCBI Taxonomy" id="1643428"/>
    <lineage>
        <taxon>Bacteria</taxon>
        <taxon>Pseudomonadati</taxon>
        <taxon>Candidatus Kryptoniota</taxon>
        <taxon>Candidatus Thermokryptus</taxon>
    </lineage>
</organism>
<dbReference type="EMBL" id="FAOO01000004">
    <property type="protein sequence ID" value="CUU03344.1"/>
    <property type="molecule type" value="Genomic_DNA"/>
</dbReference>
<dbReference type="SUPFAM" id="SSF55729">
    <property type="entry name" value="Acyl-CoA N-acyltransferases (Nat)"/>
    <property type="match status" value="1"/>
</dbReference>
<accession>A0A0S4MWI9</accession>
<dbReference type="Gene3D" id="3.40.630.30">
    <property type="match status" value="1"/>
</dbReference>
<evidence type="ECO:0000259" key="1">
    <source>
        <dbReference type="PROSITE" id="PS51186"/>
    </source>
</evidence>
<dbReference type="AlphaFoldDB" id="A0A0S4MWI9"/>
<dbReference type="OrthoDB" id="9789603at2"/>
<keyword evidence="3" id="KW-1185">Reference proteome</keyword>
<keyword evidence="2" id="KW-0808">Transferase</keyword>
<dbReference type="Pfam" id="PF13508">
    <property type="entry name" value="Acetyltransf_7"/>
    <property type="match status" value="1"/>
</dbReference>
<protein>
    <submittedName>
        <fullName evidence="2">Aminoglycoside 6'-N-acetyltransferase I</fullName>
    </submittedName>
</protein>
<dbReference type="STRING" id="1643428.GCA_001442855_00694"/>
<dbReference type="Proteomes" id="UP000320623">
    <property type="component" value="Unassembled WGS sequence"/>
</dbReference>
<dbReference type="GO" id="GO:0016747">
    <property type="term" value="F:acyltransferase activity, transferring groups other than amino-acyl groups"/>
    <property type="evidence" value="ECO:0007669"/>
    <property type="project" value="InterPro"/>
</dbReference>
<dbReference type="InterPro" id="IPR016181">
    <property type="entry name" value="Acyl_CoA_acyltransferase"/>
</dbReference>